<dbReference type="Gene3D" id="3.10.450.50">
    <property type="match status" value="1"/>
</dbReference>
<keyword evidence="3" id="KW-1185">Reference proteome</keyword>
<evidence type="ECO:0000259" key="1">
    <source>
        <dbReference type="Pfam" id="PF12680"/>
    </source>
</evidence>
<dbReference type="SUPFAM" id="SSF54427">
    <property type="entry name" value="NTF2-like"/>
    <property type="match status" value="1"/>
</dbReference>
<dbReference type="EMBL" id="AYXG01000148">
    <property type="protein sequence ID" value="EWC60646.1"/>
    <property type="molecule type" value="Genomic_DNA"/>
</dbReference>
<reference evidence="2 3" key="1">
    <citation type="journal article" date="2014" name="Genome Announc.">
        <title>Draft Genome Sequence of the Antitrypanosomally Active Sponge-Associated Bacterium Actinokineospora sp. Strain EG49.</title>
        <authorList>
            <person name="Harjes J."/>
            <person name="Ryu T."/>
            <person name="Abdelmohsen U.R."/>
            <person name="Moitinho-Silva L."/>
            <person name="Horn H."/>
            <person name="Ravasi T."/>
            <person name="Hentschel U."/>
        </authorList>
    </citation>
    <scope>NUCLEOTIDE SEQUENCE [LARGE SCALE GENOMIC DNA]</scope>
    <source>
        <strain evidence="2 3">EG49</strain>
    </source>
</reference>
<evidence type="ECO:0000313" key="3">
    <source>
        <dbReference type="Proteomes" id="UP000019277"/>
    </source>
</evidence>
<gene>
    <name evidence="2" type="ORF">UO65_4070</name>
</gene>
<accession>W7IW34</accession>
<proteinExistence type="predicted"/>
<evidence type="ECO:0000313" key="2">
    <source>
        <dbReference type="EMBL" id="EWC60646.1"/>
    </source>
</evidence>
<dbReference type="STRING" id="909613.UO65_4070"/>
<sequence length="126" mass="14036">MANKKLVADYIDAFYNKKDFDNAKLMLAEDFANHHHGVGVGRERTVETFKEMAATPFPDFSLTVLRAVAEDDLVWTHGVIRVAPGVPPVIVVDIWRVRDGLLVEHWDVGQAVPEGATLDELVQGVR</sequence>
<dbReference type="InterPro" id="IPR037401">
    <property type="entry name" value="SnoaL-like"/>
</dbReference>
<dbReference type="Pfam" id="PF12680">
    <property type="entry name" value="SnoaL_2"/>
    <property type="match status" value="1"/>
</dbReference>
<comment type="caution">
    <text evidence="2">The sequence shown here is derived from an EMBL/GenBank/DDBJ whole genome shotgun (WGS) entry which is preliminary data.</text>
</comment>
<dbReference type="AlphaFoldDB" id="W7IW34"/>
<name>W7IW34_9PSEU</name>
<dbReference type="PATRIC" id="fig|909613.9.peg.4071"/>
<dbReference type="eggNOG" id="COG4922">
    <property type="taxonomic scope" value="Bacteria"/>
</dbReference>
<feature type="domain" description="SnoaL-like" evidence="1">
    <location>
        <begin position="7"/>
        <end position="105"/>
    </location>
</feature>
<dbReference type="InterPro" id="IPR032710">
    <property type="entry name" value="NTF2-like_dom_sf"/>
</dbReference>
<organism evidence="2 3">
    <name type="scientific">Actinokineospora spheciospongiae</name>
    <dbReference type="NCBI Taxonomy" id="909613"/>
    <lineage>
        <taxon>Bacteria</taxon>
        <taxon>Bacillati</taxon>
        <taxon>Actinomycetota</taxon>
        <taxon>Actinomycetes</taxon>
        <taxon>Pseudonocardiales</taxon>
        <taxon>Pseudonocardiaceae</taxon>
        <taxon>Actinokineospora</taxon>
    </lineage>
</organism>
<protein>
    <recommendedName>
        <fullName evidence="1">SnoaL-like domain-containing protein</fullName>
    </recommendedName>
</protein>
<dbReference type="Proteomes" id="UP000019277">
    <property type="component" value="Unassembled WGS sequence"/>
</dbReference>